<feature type="binding site" evidence="2">
    <location>
        <begin position="326"/>
        <end position="327"/>
    </location>
    <ligand>
        <name>substrate</name>
    </ligand>
</feature>
<dbReference type="InterPro" id="IPR024403">
    <property type="entry name" value="DHOase_cat"/>
</dbReference>
<protein>
    <recommendedName>
        <fullName evidence="2">Dihydroorotase</fullName>
        <shortName evidence="2">DHOase</shortName>
        <ecNumber evidence="2">3.5.2.3</ecNumber>
    </recommendedName>
</protein>
<dbReference type="UniPathway" id="UPA00070">
    <property type="reaction ID" value="UER00117"/>
</dbReference>
<dbReference type="STRING" id="525903.Taci_1091"/>
<dbReference type="CDD" id="cd01317">
    <property type="entry name" value="DHOase_IIa"/>
    <property type="match status" value="1"/>
</dbReference>
<dbReference type="GO" id="GO:0044205">
    <property type="term" value="P:'de novo' UMP biosynthetic process"/>
    <property type="evidence" value="ECO:0007669"/>
    <property type="project" value="UniProtKB-UniRule"/>
</dbReference>
<dbReference type="RefSeq" id="WP_012869838.1">
    <property type="nucleotide sequence ID" value="NC_013522.1"/>
</dbReference>
<dbReference type="GO" id="GO:0004038">
    <property type="term" value="F:allantoinase activity"/>
    <property type="evidence" value="ECO:0007669"/>
    <property type="project" value="TreeGrafter"/>
</dbReference>
<comment type="pathway">
    <text evidence="2">Pyrimidine metabolism; UMP biosynthesis via de novo pathway; (S)-dihydroorotate from bicarbonate: step 3/3.</text>
</comment>
<keyword evidence="2" id="KW-0862">Zinc</keyword>
<dbReference type="SUPFAM" id="SSF51556">
    <property type="entry name" value="Metallo-dependent hydrolases"/>
    <property type="match status" value="1"/>
</dbReference>
<dbReference type="HOGENOM" id="CLU_015572_1_0_0"/>
<feature type="active site" evidence="2">
    <location>
        <position position="308"/>
    </location>
</feature>
<dbReference type="PANTHER" id="PTHR43668">
    <property type="entry name" value="ALLANTOINASE"/>
    <property type="match status" value="1"/>
</dbReference>
<feature type="binding site" evidence="2">
    <location>
        <position position="153"/>
    </location>
    <ligand>
        <name>Zn(2+)</name>
        <dbReference type="ChEBI" id="CHEBI:29105"/>
        <label>1</label>
    </ligand>
</feature>
<name>D1B5N2_THEAS</name>
<evidence type="ECO:0000256" key="2">
    <source>
        <dbReference type="HAMAP-Rule" id="MF_00220"/>
    </source>
</evidence>
<feature type="binding site" evidence="2">
    <location>
        <position position="153"/>
    </location>
    <ligand>
        <name>Zn(2+)</name>
        <dbReference type="ChEBI" id="CHEBI:29105"/>
        <label>2</label>
    </ligand>
</feature>
<dbReference type="Gene3D" id="2.30.40.10">
    <property type="entry name" value="Urease, subunit C, domain 1"/>
    <property type="match status" value="1"/>
</dbReference>
<feature type="binding site" evidence="2">
    <location>
        <position position="63"/>
    </location>
    <ligand>
        <name>Zn(2+)</name>
        <dbReference type="ChEBI" id="CHEBI:29105"/>
        <label>1</label>
    </ligand>
</feature>
<reference evidence="4 5" key="1">
    <citation type="journal article" date="2009" name="Stand. Genomic Sci.">
        <title>Complete genome sequence of Thermanaerovibrio acidaminovorans type strain (Su883).</title>
        <authorList>
            <person name="Chovatia M."/>
            <person name="Sikorski J."/>
            <person name="Schroder M."/>
            <person name="Lapidus A."/>
            <person name="Nolan M."/>
            <person name="Tice H."/>
            <person name="Glavina Del Rio T."/>
            <person name="Copeland A."/>
            <person name="Cheng J.F."/>
            <person name="Lucas S."/>
            <person name="Chen F."/>
            <person name="Bruce D."/>
            <person name="Goodwin L."/>
            <person name="Pitluck S."/>
            <person name="Ivanova N."/>
            <person name="Mavromatis K."/>
            <person name="Ovchinnikova G."/>
            <person name="Pati A."/>
            <person name="Chen A."/>
            <person name="Palaniappan K."/>
            <person name="Land M."/>
            <person name="Hauser L."/>
            <person name="Chang Y.J."/>
            <person name="Jeffries C.D."/>
            <person name="Chain P."/>
            <person name="Saunders E."/>
            <person name="Detter J.C."/>
            <person name="Brettin T."/>
            <person name="Rohde M."/>
            <person name="Goker M."/>
            <person name="Spring S."/>
            <person name="Bristow J."/>
            <person name="Markowitz V."/>
            <person name="Hugenholtz P."/>
            <person name="Kyrpides N.C."/>
            <person name="Klenk H.P."/>
            <person name="Eisen J.A."/>
        </authorList>
    </citation>
    <scope>NUCLEOTIDE SEQUENCE [LARGE SCALE GENOMIC DNA]</scope>
    <source>
        <strain evidence="5">ATCC 49978 / DSM 6589 / Su883</strain>
    </source>
</reference>
<dbReference type="GO" id="GO:0005737">
    <property type="term" value="C:cytoplasm"/>
    <property type="evidence" value="ECO:0007669"/>
    <property type="project" value="TreeGrafter"/>
</dbReference>
<evidence type="ECO:0000313" key="5">
    <source>
        <dbReference type="Proteomes" id="UP000002030"/>
    </source>
</evidence>
<dbReference type="OrthoDB" id="9765462at2"/>
<feature type="binding site" evidence="2">
    <location>
        <position position="61"/>
    </location>
    <ligand>
        <name>Zn(2+)</name>
        <dbReference type="ChEBI" id="CHEBI:29105"/>
        <label>1</label>
    </ligand>
</feature>
<dbReference type="Pfam" id="PF12890">
    <property type="entry name" value="DHOase"/>
    <property type="match status" value="1"/>
</dbReference>
<keyword evidence="5" id="KW-1185">Reference proteome</keyword>
<comment type="similarity">
    <text evidence="2">Belongs to the metallo-dependent hydrolases superfamily. DHOase family. Class I DHOase subfamily.</text>
</comment>
<dbReference type="SUPFAM" id="SSF51338">
    <property type="entry name" value="Composite domain of metallo-dependent hydrolases"/>
    <property type="match status" value="1"/>
</dbReference>
<feature type="binding site" evidence="2">
    <location>
        <position position="308"/>
    </location>
    <ligand>
        <name>Zn(2+)</name>
        <dbReference type="ChEBI" id="CHEBI:29105"/>
        <label>1</label>
    </ligand>
</feature>
<dbReference type="PANTHER" id="PTHR43668:SF2">
    <property type="entry name" value="ALLANTOINASE"/>
    <property type="match status" value="1"/>
</dbReference>
<evidence type="ECO:0000256" key="1">
    <source>
        <dbReference type="ARBA" id="ARBA00022975"/>
    </source>
</evidence>
<comment type="cofactor">
    <cofactor evidence="2">
        <name>Zn(2+)</name>
        <dbReference type="ChEBI" id="CHEBI:29105"/>
    </cofactor>
    <text evidence="2">Binds 2 Zn(2+) ions per subunit.</text>
</comment>
<dbReference type="EMBL" id="CP001818">
    <property type="protein sequence ID" value="ACZ19323.1"/>
    <property type="molecule type" value="Genomic_DNA"/>
</dbReference>
<sequence>MDFVIKGVRVFSGGSISEELWNVGVQGGRVAMVSRELPQGLDAPSYDGQGGVLVAGMVDIHCHLREPGFEWREDLRSGSAAGAAGGFTCLVAMPNTDPPVDVPSGVEHLALKGSSLEGARVVPAGCVSKGRRGEEMAELLKMVEAGAVLFTDDGAPVRSSSLLRLALMYLRGTGVRVMEHPEDTSLSKGGQVHEGRISALSGLKGIPSASEDLAVMRAIELARETRGAVHLTHLSSKRSVDLVRRAKAEGVDVTCDVTAHHLTFCEEDVMVSGYSGAFKVNPPLRSQEDREALWAALADGTVDAIATDHAPWHLDEKDLPFQEASFGIASLECAVPAVIDGALKRGVRLERVLDALSVSPRRIASLPPVAIREGDPADMTLLDLQMVARVDCRSWRSKCRFSPFDGAVLKGWPVMTVVGGRLSWEAQDR</sequence>
<dbReference type="PATRIC" id="fig|525903.6.peg.1090"/>
<gene>
    <name evidence="2" type="primary">pyrC</name>
    <name evidence="4" type="ordered locus">Taci_1091</name>
</gene>
<feature type="binding site" evidence="2">
    <location>
        <begin position="63"/>
        <end position="65"/>
    </location>
    <ligand>
        <name>substrate</name>
    </ligand>
</feature>
<feature type="binding site" evidence="2">
    <location>
        <position position="95"/>
    </location>
    <ligand>
        <name>substrate</name>
    </ligand>
</feature>
<feature type="binding site" evidence="2">
    <location>
        <position position="281"/>
    </location>
    <ligand>
        <name>substrate</name>
    </ligand>
</feature>
<keyword evidence="2" id="KW-0378">Hydrolase</keyword>
<accession>D1B5N2</accession>
<dbReference type="InterPro" id="IPR050138">
    <property type="entry name" value="DHOase/Allantoinase_Hydrolase"/>
</dbReference>
<proteinExistence type="inferred from homology"/>
<dbReference type="NCBIfam" id="TIGR00857">
    <property type="entry name" value="pyrC_multi"/>
    <property type="match status" value="1"/>
</dbReference>
<dbReference type="AlphaFoldDB" id="D1B5N2"/>
<keyword evidence="1 2" id="KW-0665">Pyrimidine biosynthesis</keyword>
<dbReference type="InterPro" id="IPR032466">
    <property type="entry name" value="Metal_Hydrolase"/>
</dbReference>
<feature type="domain" description="Dihydroorotase catalytic" evidence="3">
    <location>
        <begin position="51"/>
        <end position="238"/>
    </location>
</feature>
<dbReference type="GO" id="GO:0004151">
    <property type="term" value="F:dihydroorotase activity"/>
    <property type="evidence" value="ECO:0007669"/>
    <property type="project" value="UniProtKB-UniRule"/>
</dbReference>
<dbReference type="HAMAP" id="MF_00220_B">
    <property type="entry name" value="PyrC_classI_B"/>
    <property type="match status" value="1"/>
</dbReference>
<feature type="binding site" evidence="2">
    <location>
        <position position="233"/>
    </location>
    <ligand>
        <name>Zn(2+)</name>
        <dbReference type="ChEBI" id="CHEBI:29105"/>
        <label>2</label>
    </ligand>
</feature>
<dbReference type="eggNOG" id="COG0044">
    <property type="taxonomic scope" value="Bacteria"/>
</dbReference>
<evidence type="ECO:0000313" key="4">
    <source>
        <dbReference type="EMBL" id="ACZ19323.1"/>
    </source>
</evidence>
<evidence type="ECO:0000259" key="3">
    <source>
        <dbReference type="Pfam" id="PF12890"/>
    </source>
</evidence>
<dbReference type="Proteomes" id="UP000002030">
    <property type="component" value="Chromosome"/>
</dbReference>
<feature type="binding site" evidence="2">
    <location>
        <position position="180"/>
    </location>
    <ligand>
        <name>Zn(2+)</name>
        <dbReference type="ChEBI" id="CHEBI:29105"/>
        <label>2</label>
    </ligand>
</feature>
<comment type="function">
    <text evidence="2">Catalyzes the reversible cyclization of carbamoyl aspartate to dihydroorotate.</text>
</comment>
<dbReference type="InterPro" id="IPR004722">
    <property type="entry name" value="DHOase"/>
</dbReference>
<dbReference type="EC" id="3.5.2.3" evidence="2"/>
<dbReference type="EnsemblBacteria" id="ACZ19323">
    <property type="protein sequence ID" value="ACZ19323"/>
    <property type="gene ID" value="Taci_1091"/>
</dbReference>
<keyword evidence="2" id="KW-0479">Metal-binding</keyword>
<comment type="catalytic activity">
    <reaction evidence="2">
        <text>(S)-dihydroorotate + H2O = N-carbamoyl-L-aspartate + H(+)</text>
        <dbReference type="Rhea" id="RHEA:24296"/>
        <dbReference type="ChEBI" id="CHEBI:15377"/>
        <dbReference type="ChEBI" id="CHEBI:15378"/>
        <dbReference type="ChEBI" id="CHEBI:30864"/>
        <dbReference type="ChEBI" id="CHEBI:32814"/>
        <dbReference type="EC" id="3.5.2.3"/>
    </reaction>
</comment>
<dbReference type="GO" id="GO:0006145">
    <property type="term" value="P:purine nucleobase catabolic process"/>
    <property type="evidence" value="ECO:0007669"/>
    <property type="project" value="TreeGrafter"/>
</dbReference>
<dbReference type="KEGG" id="tai:Taci_1091"/>
<dbReference type="GO" id="GO:0008270">
    <property type="term" value="F:zinc ion binding"/>
    <property type="evidence" value="ECO:0007669"/>
    <property type="project" value="UniProtKB-UniRule"/>
</dbReference>
<comment type="caution">
    <text evidence="2">Lacks conserved residue(s) required for the propagation of feature annotation.</text>
</comment>
<dbReference type="Gene3D" id="3.20.20.140">
    <property type="entry name" value="Metal-dependent hydrolases"/>
    <property type="match status" value="1"/>
</dbReference>
<organism evidence="4 5">
    <name type="scientific">Thermanaerovibrio acidaminovorans (strain ATCC 49978 / DSM 6589 / Su883)</name>
    <name type="common">Selenomonas acidaminovorans</name>
    <dbReference type="NCBI Taxonomy" id="525903"/>
    <lineage>
        <taxon>Bacteria</taxon>
        <taxon>Thermotogati</taxon>
        <taxon>Synergistota</taxon>
        <taxon>Synergistia</taxon>
        <taxon>Synergistales</taxon>
        <taxon>Synergistaceae</taxon>
        <taxon>Thermanaerovibrio</taxon>
    </lineage>
</organism>
<dbReference type="InterPro" id="IPR011059">
    <property type="entry name" value="Metal-dep_hydrolase_composite"/>
</dbReference>